<sequence>MMGNEQPPGIADPLGRAVWGVLHGSDGPLSKLNEQIDKIRQDANLLSEMNETVAELNETLKNTNNILREFLDSIK</sequence>
<name>A0A6M3M060_9ZZZZ</name>
<evidence type="ECO:0000313" key="2">
    <source>
        <dbReference type="EMBL" id="QJA98208.1"/>
    </source>
</evidence>
<dbReference type="AlphaFoldDB" id="A0A6M3M060"/>
<feature type="coiled-coil region" evidence="1">
    <location>
        <begin position="29"/>
        <end position="73"/>
    </location>
</feature>
<gene>
    <name evidence="2" type="ORF">MM171A02138_0010</name>
</gene>
<protein>
    <submittedName>
        <fullName evidence="2">Uncharacterized protein</fullName>
    </submittedName>
</protein>
<accession>A0A6M3M060</accession>
<keyword evidence="1" id="KW-0175">Coiled coil</keyword>
<evidence type="ECO:0000256" key="1">
    <source>
        <dbReference type="SAM" id="Coils"/>
    </source>
</evidence>
<reference evidence="2" key="1">
    <citation type="submission" date="2020-03" db="EMBL/GenBank/DDBJ databases">
        <title>The deep terrestrial virosphere.</title>
        <authorList>
            <person name="Holmfeldt K."/>
            <person name="Nilsson E."/>
            <person name="Simone D."/>
            <person name="Lopez-Fernandez M."/>
            <person name="Wu X."/>
            <person name="de Brujin I."/>
            <person name="Lundin D."/>
            <person name="Andersson A."/>
            <person name="Bertilsson S."/>
            <person name="Dopson M."/>
        </authorList>
    </citation>
    <scope>NUCLEOTIDE SEQUENCE</scope>
    <source>
        <strain evidence="2">MM171A02138</strain>
    </source>
</reference>
<dbReference type="EMBL" id="MT143561">
    <property type="protein sequence ID" value="QJA98208.1"/>
    <property type="molecule type" value="Genomic_DNA"/>
</dbReference>
<organism evidence="2">
    <name type="scientific">viral metagenome</name>
    <dbReference type="NCBI Taxonomy" id="1070528"/>
    <lineage>
        <taxon>unclassified sequences</taxon>
        <taxon>metagenomes</taxon>
        <taxon>organismal metagenomes</taxon>
    </lineage>
</organism>
<proteinExistence type="predicted"/>